<dbReference type="EMBL" id="KN553610">
    <property type="protein sequence ID" value="KHJ89917.1"/>
    <property type="molecule type" value="Genomic_DNA"/>
</dbReference>
<accession>A0A0B1T289</accession>
<evidence type="ECO:0000313" key="2">
    <source>
        <dbReference type="EMBL" id="KHJ89917.1"/>
    </source>
</evidence>
<keyword evidence="1" id="KW-1133">Transmembrane helix</keyword>
<name>A0A0B1T289_OESDE</name>
<sequence length="278" mass="33068">MPRSGGFWYSRRKLAAMCTVTIFLIMAIDYRKKSMMEMEDGKRKEKQSSDFMDDIDYALENMKYMRDMQAGKAEIRPVVAKEQSVVEYYWWCSIDRFKDIRNNSWVENDGLYLYSAFLDTRENSLYPWNDVIQILTVSFRTLRHKVYCNIYNEKRSAVVEGYVREIWQRGWDPRDHFYISNLVSCPVPKRFQSSSKLYVSISNSSCRAQRVAMPIRIDRTKHRKEAVAVCVKGMDFQIPLTLPGHSPNLPLVRSEYIARNRQQKRRHELIPYNDCLYR</sequence>
<evidence type="ECO:0000313" key="3">
    <source>
        <dbReference type="Proteomes" id="UP000053660"/>
    </source>
</evidence>
<protein>
    <submittedName>
        <fullName evidence="2">Uncharacterized protein</fullName>
    </submittedName>
</protein>
<keyword evidence="1" id="KW-0812">Transmembrane</keyword>
<dbReference type="AlphaFoldDB" id="A0A0B1T289"/>
<dbReference type="Proteomes" id="UP000053660">
    <property type="component" value="Unassembled WGS sequence"/>
</dbReference>
<organism evidence="2 3">
    <name type="scientific">Oesophagostomum dentatum</name>
    <name type="common">Nodular worm</name>
    <dbReference type="NCBI Taxonomy" id="61180"/>
    <lineage>
        <taxon>Eukaryota</taxon>
        <taxon>Metazoa</taxon>
        <taxon>Ecdysozoa</taxon>
        <taxon>Nematoda</taxon>
        <taxon>Chromadorea</taxon>
        <taxon>Rhabditida</taxon>
        <taxon>Rhabditina</taxon>
        <taxon>Rhabditomorpha</taxon>
        <taxon>Strongyloidea</taxon>
        <taxon>Strongylidae</taxon>
        <taxon>Oesophagostomum</taxon>
    </lineage>
</organism>
<evidence type="ECO:0000256" key="1">
    <source>
        <dbReference type="SAM" id="Phobius"/>
    </source>
</evidence>
<gene>
    <name evidence="2" type="ORF">OESDEN_10250</name>
</gene>
<keyword evidence="3" id="KW-1185">Reference proteome</keyword>
<proteinExistence type="predicted"/>
<keyword evidence="1" id="KW-0472">Membrane</keyword>
<feature type="transmembrane region" description="Helical" evidence="1">
    <location>
        <begin position="12"/>
        <end position="30"/>
    </location>
</feature>
<dbReference type="OrthoDB" id="2017643at2759"/>
<reference evidence="2 3" key="1">
    <citation type="submission" date="2014-03" db="EMBL/GenBank/DDBJ databases">
        <title>Draft genome of the hookworm Oesophagostomum dentatum.</title>
        <authorList>
            <person name="Mitreva M."/>
        </authorList>
    </citation>
    <scope>NUCLEOTIDE SEQUENCE [LARGE SCALE GENOMIC DNA]</scope>
    <source>
        <strain evidence="2 3">OD-Hann</strain>
    </source>
</reference>